<organism evidence="2 3">
    <name type="scientific">Defluviicoccus vanus</name>
    <dbReference type="NCBI Taxonomy" id="111831"/>
    <lineage>
        <taxon>Bacteria</taxon>
        <taxon>Pseudomonadati</taxon>
        <taxon>Pseudomonadota</taxon>
        <taxon>Alphaproteobacteria</taxon>
        <taxon>Rhodospirillales</taxon>
        <taxon>Rhodospirillaceae</taxon>
        <taxon>Defluviicoccus</taxon>
    </lineage>
</organism>
<evidence type="ECO:0000313" key="2">
    <source>
        <dbReference type="EMBL" id="QNT70354.1"/>
    </source>
</evidence>
<gene>
    <name evidence="2" type="ORF">HQ394_14695</name>
</gene>
<dbReference type="GO" id="GO:0003677">
    <property type="term" value="F:DNA binding"/>
    <property type="evidence" value="ECO:0007669"/>
    <property type="project" value="InterPro"/>
</dbReference>
<dbReference type="AlphaFoldDB" id="A0A7H1N3R8"/>
<dbReference type="InterPro" id="IPR036388">
    <property type="entry name" value="WH-like_DNA-bd_sf"/>
</dbReference>
<evidence type="ECO:0000259" key="1">
    <source>
        <dbReference type="SMART" id="SM00421"/>
    </source>
</evidence>
<proteinExistence type="predicted"/>
<accession>A0A7H1N3R8</accession>
<dbReference type="EMBL" id="CP053923">
    <property type="protein sequence ID" value="QNT70354.1"/>
    <property type="molecule type" value="Genomic_DNA"/>
</dbReference>
<dbReference type="Gene3D" id="1.10.10.10">
    <property type="entry name" value="Winged helix-like DNA-binding domain superfamily/Winged helix DNA-binding domain"/>
    <property type="match status" value="1"/>
</dbReference>
<dbReference type="SUPFAM" id="SSF46894">
    <property type="entry name" value="C-terminal effector domain of the bipartite response regulators"/>
    <property type="match status" value="1"/>
</dbReference>
<reference evidence="2 3" key="1">
    <citation type="submission" date="2020-05" db="EMBL/GenBank/DDBJ databases">
        <title>Complete closed genome sequence of Defluviicoccus vanus.</title>
        <authorList>
            <person name="Bessarab I."/>
            <person name="Arumugam K."/>
            <person name="Maszenan A.M."/>
            <person name="Seviour R.J."/>
            <person name="Williams R.B."/>
        </authorList>
    </citation>
    <scope>NUCLEOTIDE SEQUENCE [LARGE SCALE GENOMIC DNA]</scope>
    <source>
        <strain evidence="2 3">Ben 114</strain>
    </source>
</reference>
<name>A0A7H1N3R8_9PROT</name>
<evidence type="ECO:0000313" key="3">
    <source>
        <dbReference type="Proteomes" id="UP000516369"/>
    </source>
</evidence>
<dbReference type="SMART" id="SM00421">
    <property type="entry name" value="HTH_LUXR"/>
    <property type="match status" value="1"/>
</dbReference>
<dbReference type="KEGG" id="dvn:HQ394_14695"/>
<keyword evidence="3" id="KW-1185">Reference proteome</keyword>
<sequence length="380" mass="42329">MRLDPQKPISEQDLTLAIYDAVACPELWADVANALQRFVLCDTVDFMLLDGSTGDQIIEHISSDDFYEQRDDAAHYLGTNTRGARTPAKPTLVSNDGQQLFTSSGCKRHPIRNPLLPRPDIAYTIGMHLAVAAPFVGRISCGQRALRGPFQEEQRQRLNAFLPHLQRAMALRLALWQIQEGTRLLADALDCLPNPMLVLEPSGTVLHANERAQTILQANDGLTLRQRHIETTDRQTGRRLMAVLRDVAMAADDTAAAAPTSRTLKIERPSGRPPYRLKIQPARHNPELWQIIQRQALTVLIGGDAAAYPSPRCEEMLRTRYRLTPAEAALASAFGKGVSLREYAERRAISVQTVRFQMKQVLAKTECARQADLARLLANC</sequence>
<dbReference type="RefSeq" id="WP_190260835.1">
    <property type="nucleotide sequence ID" value="NZ_CP053923.1"/>
</dbReference>
<feature type="domain" description="HTH luxR-type" evidence="1">
    <location>
        <begin position="320"/>
        <end position="377"/>
    </location>
</feature>
<protein>
    <submittedName>
        <fullName evidence="2">Helix-turn-helix transcriptional regulator</fullName>
    </submittedName>
</protein>
<dbReference type="InterPro" id="IPR000792">
    <property type="entry name" value="Tscrpt_reg_LuxR_C"/>
</dbReference>
<dbReference type="Proteomes" id="UP000516369">
    <property type="component" value="Chromosome"/>
</dbReference>
<dbReference type="InterPro" id="IPR016032">
    <property type="entry name" value="Sig_transdc_resp-reg_C-effctor"/>
</dbReference>
<dbReference type="GO" id="GO:0006355">
    <property type="term" value="P:regulation of DNA-templated transcription"/>
    <property type="evidence" value="ECO:0007669"/>
    <property type="project" value="InterPro"/>
</dbReference>